<dbReference type="NCBIfam" id="TIGR01205">
    <property type="entry name" value="D_ala_D_alaTIGR"/>
    <property type="match status" value="1"/>
</dbReference>
<comment type="subcellular location">
    <subcellularLocation>
        <location evidence="2 14">Cytoplasm</location>
    </subcellularLocation>
</comment>
<dbReference type="FunFam" id="3.40.50.20:FF:000031">
    <property type="entry name" value="D-alanine--D-alanine ligase"/>
    <property type="match status" value="1"/>
</dbReference>
<dbReference type="EC" id="6.3.2.4" evidence="14"/>
<dbReference type="GO" id="GO:0008716">
    <property type="term" value="F:D-alanine-D-alanine ligase activity"/>
    <property type="evidence" value="ECO:0007669"/>
    <property type="project" value="UniProtKB-UniRule"/>
</dbReference>
<evidence type="ECO:0000256" key="14">
    <source>
        <dbReference type="HAMAP-Rule" id="MF_00047"/>
    </source>
</evidence>
<evidence type="ECO:0000256" key="4">
    <source>
        <dbReference type="ARBA" id="ARBA00022490"/>
    </source>
</evidence>
<evidence type="ECO:0000256" key="5">
    <source>
        <dbReference type="ARBA" id="ARBA00022598"/>
    </source>
</evidence>
<dbReference type="AlphaFoldDB" id="A0A937FG13"/>
<dbReference type="Pfam" id="PF01820">
    <property type="entry name" value="Dala_Dala_lig_N"/>
    <property type="match status" value="2"/>
</dbReference>
<dbReference type="InterPro" id="IPR005905">
    <property type="entry name" value="D_ala_D_ala"/>
</dbReference>
<evidence type="ECO:0000256" key="1">
    <source>
        <dbReference type="ARBA" id="ARBA00001936"/>
    </source>
</evidence>
<keyword evidence="9 16" id="KW-0460">Magnesium</keyword>
<dbReference type="PIRSF" id="PIRSF039102">
    <property type="entry name" value="Ddl/VanB"/>
    <property type="match status" value="1"/>
</dbReference>
<comment type="similarity">
    <text evidence="3 14">Belongs to the D-alanine--D-alanine ligase family.</text>
</comment>
<dbReference type="GO" id="GO:0005737">
    <property type="term" value="C:cytoplasm"/>
    <property type="evidence" value="ECO:0007669"/>
    <property type="project" value="UniProtKB-SubCell"/>
</dbReference>
<evidence type="ECO:0000256" key="12">
    <source>
        <dbReference type="ARBA" id="ARBA00023211"/>
    </source>
</evidence>
<dbReference type="Gene3D" id="3.30.470.20">
    <property type="entry name" value="ATP-grasp fold, B domain"/>
    <property type="match status" value="1"/>
</dbReference>
<evidence type="ECO:0000256" key="10">
    <source>
        <dbReference type="ARBA" id="ARBA00022960"/>
    </source>
</evidence>
<feature type="binding site" evidence="16">
    <location>
        <position position="248"/>
    </location>
    <ligand>
        <name>Mg(2+)</name>
        <dbReference type="ChEBI" id="CHEBI:18420"/>
        <label>1</label>
    </ligand>
</feature>
<dbReference type="GO" id="GO:0009252">
    <property type="term" value="P:peptidoglycan biosynthetic process"/>
    <property type="evidence" value="ECO:0007669"/>
    <property type="project" value="UniProtKB-UniRule"/>
</dbReference>
<feature type="binding site" evidence="16">
    <location>
        <position position="260"/>
    </location>
    <ligand>
        <name>Mg(2+)</name>
        <dbReference type="ChEBI" id="CHEBI:18420"/>
        <label>2</label>
    </ligand>
</feature>
<evidence type="ECO:0000259" key="18">
    <source>
        <dbReference type="PROSITE" id="PS50975"/>
    </source>
</evidence>
<evidence type="ECO:0000256" key="2">
    <source>
        <dbReference type="ARBA" id="ARBA00004496"/>
    </source>
</evidence>
<dbReference type="Gene3D" id="3.30.1490.20">
    <property type="entry name" value="ATP-grasp fold, A domain"/>
    <property type="match status" value="1"/>
</dbReference>
<dbReference type="PROSITE" id="PS00843">
    <property type="entry name" value="DALA_DALA_LIGASE_1"/>
    <property type="match status" value="1"/>
</dbReference>
<keyword evidence="20" id="KW-1185">Reference proteome</keyword>
<organism evidence="19 20">
    <name type="scientific">Clostridium paridis</name>
    <dbReference type="NCBI Taxonomy" id="2803863"/>
    <lineage>
        <taxon>Bacteria</taxon>
        <taxon>Bacillati</taxon>
        <taxon>Bacillota</taxon>
        <taxon>Clostridia</taxon>
        <taxon>Eubacteriales</taxon>
        <taxon>Clostridiaceae</taxon>
        <taxon>Clostridium</taxon>
    </lineage>
</organism>
<comment type="caution">
    <text evidence="19">The sequence shown here is derived from an EMBL/GenBank/DDBJ whole genome shotgun (WGS) entry which is preliminary data.</text>
</comment>
<protein>
    <recommendedName>
        <fullName evidence="14">D-alanine--D-alanine ligase</fullName>
        <ecNumber evidence="14">6.3.2.4</ecNumber>
    </recommendedName>
    <alternativeName>
        <fullName evidence="14">D-Ala-D-Ala ligase</fullName>
    </alternativeName>
    <alternativeName>
        <fullName evidence="14">D-alanylalanine synthetase</fullName>
    </alternativeName>
</protein>
<evidence type="ECO:0000256" key="9">
    <source>
        <dbReference type="ARBA" id="ARBA00022842"/>
    </source>
</evidence>
<evidence type="ECO:0000256" key="15">
    <source>
        <dbReference type="PIRSR" id="PIRSR039102-1"/>
    </source>
</evidence>
<dbReference type="SUPFAM" id="SSF56059">
    <property type="entry name" value="Glutathione synthetase ATP-binding domain-like"/>
    <property type="match status" value="1"/>
</dbReference>
<dbReference type="PROSITE" id="PS00844">
    <property type="entry name" value="DALA_DALA_LIGASE_2"/>
    <property type="match status" value="1"/>
</dbReference>
<keyword evidence="4 14" id="KW-0963">Cytoplasm</keyword>
<keyword evidence="7 17" id="KW-0547">Nucleotide-binding</keyword>
<dbReference type="InterPro" id="IPR000291">
    <property type="entry name" value="D-Ala_lig_Van_CS"/>
</dbReference>
<dbReference type="SMART" id="SM01209">
    <property type="entry name" value="GARS_A"/>
    <property type="match status" value="1"/>
</dbReference>
<evidence type="ECO:0000313" key="20">
    <source>
        <dbReference type="Proteomes" id="UP000623681"/>
    </source>
</evidence>
<name>A0A937FG13_9CLOT</name>
<evidence type="ECO:0000256" key="17">
    <source>
        <dbReference type="PROSITE-ProRule" id="PRU00409"/>
    </source>
</evidence>
<feature type="domain" description="ATP-grasp" evidence="18">
    <location>
        <begin position="99"/>
        <end position="293"/>
    </location>
</feature>
<comment type="function">
    <text evidence="14">Cell wall formation.</text>
</comment>
<accession>A0A937FG13</accession>
<feature type="active site" evidence="15">
    <location>
        <position position="142"/>
    </location>
</feature>
<dbReference type="GO" id="GO:0046872">
    <property type="term" value="F:metal ion binding"/>
    <property type="evidence" value="ECO:0007669"/>
    <property type="project" value="UniProtKB-KW"/>
</dbReference>
<keyword evidence="13 14" id="KW-0961">Cell wall biogenesis/degradation</keyword>
<feature type="binding site" evidence="16">
    <location>
        <position position="260"/>
    </location>
    <ligand>
        <name>Mg(2+)</name>
        <dbReference type="ChEBI" id="CHEBI:18420"/>
        <label>1</label>
    </ligand>
</feature>
<dbReference type="PROSITE" id="PS50975">
    <property type="entry name" value="ATP_GRASP"/>
    <property type="match status" value="1"/>
</dbReference>
<dbReference type="Gene3D" id="3.40.50.20">
    <property type="match status" value="1"/>
</dbReference>
<dbReference type="PANTHER" id="PTHR23132">
    <property type="entry name" value="D-ALANINE--D-ALANINE LIGASE"/>
    <property type="match status" value="1"/>
</dbReference>
<dbReference type="EMBL" id="JAESWA010000019">
    <property type="protein sequence ID" value="MBL4931252.1"/>
    <property type="molecule type" value="Genomic_DNA"/>
</dbReference>
<comment type="pathway">
    <text evidence="14">Cell wall biogenesis; peptidoglycan biosynthesis.</text>
</comment>
<feature type="active site" evidence="15">
    <location>
        <position position="13"/>
    </location>
</feature>
<evidence type="ECO:0000313" key="19">
    <source>
        <dbReference type="EMBL" id="MBL4931252.1"/>
    </source>
</evidence>
<evidence type="ECO:0000256" key="13">
    <source>
        <dbReference type="ARBA" id="ARBA00023316"/>
    </source>
</evidence>
<keyword evidence="10 14" id="KW-0133">Cell shape</keyword>
<keyword evidence="6 16" id="KW-0479">Metal-binding</keyword>
<reference evidence="19" key="1">
    <citation type="submission" date="2021-01" db="EMBL/GenBank/DDBJ databases">
        <title>Genome public.</title>
        <authorList>
            <person name="Liu C."/>
            <person name="Sun Q."/>
        </authorList>
    </citation>
    <scope>NUCLEOTIDE SEQUENCE</scope>
    <source>
        <strain evidence="19">YIM B02565</strain>
    </source>
</reference>
<evidence type="ECO:0000256" key="3">
    <source>
        <dbReference type="ARBA" id="ARBA00010871"/>
    </source>
</evidence>
<evidence type="ECO:0000256" key="8">
    <source>
        <dbReference type="ARBA" id="ARBA00022840"/>
    </source>
</evidence>
<dbReference type="Proteomes" id="UP000623681">
    <property type="component" value="Unassembled WGS sequence"/>
</dbReference>
<dbReference type="GO" id="GO:0071555">
    <property type="term" value="P:cell wall organization"/>
    <property type="evidence" value="ECO:0007669"/>
    <property type="project" value="UniProtKB-KW"/>
</dbReference>
<feature type="binding site" evidence="16">
    <location>
        <position position="262"/>
    </location>
    <ligand>
        <name>Mg(2+)</name>
        <dbReference type="ChEBI" id="CHEBI:18420"/>
        <label>2</label>
    </ligand>
</feature>
<dbReference type="InterPro" id="IPR013815">
    <property type="entry name" value="ATP_grasp_subdomain_1"/>
</dbReference>
<dbReference type="GO" id="GO:0008360">
    <property type="term" value="P:regulation of cell shape"/>
    <property type="evidence" value="ECO:0007669"/>
    <property type="project" value="UniProtKB-KW"/>
</dbReference>
<dbReference type="NCBIfam" id="NF002378">
    <property type="entry name" value="PRK01372.1"/>
    <property type="match status" value="1"/>
</dbReference>
<dbReference type="PANTHER" id="PTHR23132:SF23">
    <property type="entry name" value="D-ALANINE--D-ALANINE LIGASE B"/>
    <property type="match status" value="1"/>
</dbReference>
<evidence type="ECO:0000256" key="11">
    <source>
        <dbReference type="ARBA" id="ARBA00022984"/>
    </source>
</evidence>
<comment type="cofactor">
    <cofactor evidence="16">
        <name>Mg(2+)</name>
        <dbReference type="ChEBI" id="CHEBI:18420"/>
    </cofactor>
    <cofactor evidence="16">
        <name>Mn(2+)</name>
        <dbReference type="ChEBI" id="CHEBI:29035"/>
    </cofactor>
    <text evidence="16">Binds 2 magnesium or manganese ions per subunit.</text>
</comment>
<dbReference type="GO" id="GO:0005524">
    <property type="term" value="F:ATP binding"/>
    <property type="evidence" value="ECO:0007669"/>
    <property type="project" value="UniProtKB-UniRule"/>
</dbReference>
<dbReference type="SUPFAM" id="SSF52440">
    <property type="entry name" value="PreATP-grasp domain"/>
    <property type="match status" value="1"/>
</dbReference>
<keyword evidence="12 16" id="KW-0464">Manganese</keyword>
<proteinExistence type="inferred from homology"/>
<evidence type="ECO:0000256" key="6">
    <source>
        <dbReference type="ARBA" id="ARBA00022723"/>
    </source>
</evidence>
<dbReference type="Pfam" id="PF07478">
    <property type="entry name" value="Dala_Dala_lig_C"/>
    <property type="match status" value="1"/>
</dbReference>
<keyword evidence="8 17" id="KW-0067">ATP-binding</keyword>
<dbReference type="InterPro" id="IPR016185">
    <property type="entry name" value="PreATP-grasp_dom_sf"/>
</dbReference>
<gene>
    <name evidence="14" type="primary">ddl</name>
    <name evidence="19" type="ORF">JK634_05505</name>
</gene>
<evidence type="ECO:0000256" key="7">
    <source>
        <dbReference type="ARBA" id="ARBA00022741"/>
    </source>
</evidence>
<dbReference type="InterPro" id="IPR011761">
    <property type="entry name" value="ATP-grasp"/>
</dbReference>
<feature type="active site" evidence="15">
    <location>
        <position position="271"/>
    </location>
</feature>
<dbReference type="HAMAP" id="MF_00047">
    <property type="entry name" value="Dala_Dala_lig"/>
    <property type="match status" value="1"/>
</dbReference>
<keyword evidence="5 14" id="KW-0436">Ligase</keyword>
<keyword evidence="11 14" id="KW-0573">Peptidoglycan synthesis</keyword>
<dbReference type="InterPro" id="IPR011095">
    <property type="entry name" value="Dala_Dala_lig_C"/>
</dbReference>
<comment type="catalytic activity">
    <reaction evidence="14">
        <text>2 D-alanine + ATP = D-alanyl-D-alanine + ADP + phosphate + H(+)</text>
        <dbReference type="Rhea" id="RHEA:11224"/>
        <dbReference type="ChEBI" id="CHEBI:15378"/>
        <dbReference type="ChEBI" id="CHEBI:30616"/>
        <dbReference type="ChEBI" id="CHEBI:43474"/>
        <dbReference type="ChEBI" id="CHEBI:57416"/>
        <dbReference type="ChEBI" id="CHEBI:57822"/>
        <dbReference type="ChEBI" id="CHEBI:456216"/>
        <dbReference type="EC" id="6.3.2.4"/>
    </reaction>
</comment>
<dbReference type="RefSeq" id="WP_202766639.1">
    <property type="nucleotide sequence ID" value="NZ_JAESWA010000019.1"/>
</dbReference>
<dbReference type="InterPro" id="IPR011127">
    <property type="entry name" value="Dala_Dala_lig_N"/>
</dbReference>
<comment type="cofactor">
    <cofactor evidence="1">
        <name>Mn(2+)</name>
        <dbReference type="ChEBI" id="CHEBI:29035"/>
    </cofactor>
</comment>
<sequence>MKIGVLMGGVSSEREVSLHSGKGIVEYLDRNKYEVFPIVIDAKEELIEKVKGMDFIFIALHGAFGEDGAVQAILESINMPYSGCGILTSALCMDKKQTKRILKSEGIAVAPEVLVRKDKPFDLEKIKELGYPVVVKPNGGGSSVGTFLAKNNQELERAITEALKFDKEVMVEKYLPGNEYTIPVLNGDIFPILSIKASGEFYDYNSKYTDGGSEKAIAELTEDLQNKMKEIGERCWNIFNCKAYVRIDIIVSDGIPYVLELNTLPGMTKNSLFPKSAKGVNMEYSELLDKIIEYSL</sequence>
<evidence type="ECO:0000256" key="16">
    <source>
        <dbReference type="PIRSR" id="PIRSR039102-3"/>
    </source>
</evidence>